<dbReference type="GO" id="GO:0019563">
    <property type="term" value="P:glycerol catabolic process"/>
    <property type="evidence" value="ECO:0007669"/>
    <property type="project" value="TreeGrafter"/>
</dbReference>
<dbReference type="GO" id="GO:0046166">
    <property type="term" value="P:glyceraldehyde-3-phosphate biosynthetic process"/>
    <property type="evidence" value="ECO:0007669"/>
    <property type="project" value="TreeGrafter"/>
</dbReference>
<protein>
    <recommendedName>
        <fullName evidence="3">Triosephosphate isomerase</fullName>
        <ecNumber evidence="3">5.3.1.1</ecNumber>
    </recommendedName>
</protein>
<dbReference type="GO" id="GO:0004807">
    <property type="term" value="F:triose-phosphate isomerase activity"/>
    <property type="evidence" value="ECO:0007669"/>
    <property type="project" value="UniProtKB-EC"/>
</dbReference>
<comment type="similarity">
    <text evidence="1 3">Belongs to the triosephosphate isomerase family.</text>
</comment>
<dbReference type="EMBL" id="MHNL01000011">
    <property type="protein sequence ID" value="OGZ44971.1"/>
    <property type="molecule type" value="Genomic_DNA"/>
</dbReference>
<proteinExistence type="inferred from homology"/>
<dbReference type="InterPro" id="IPR013785">
    <property type="entry name" value="Aldolase_TIM"/>
</dbReference>
<dbReference type="PANTHER" id="PTHR21139:SF42">
    <property type="entry name" value="TRIOSEPHOSPHATE ISOMERASE"/>
    <property type="match status" value="1"/>
</dbReference>
<comment type="catalytic activity">
    <reaction evidence="3">
        <text>D-glyceraldehyde 3-phosphate = dihydroxyacetone phosphate</text>
        <dbReference type="Rhea" id="RHEA:18585"/>
        <dbReference type="ChEBI" id="CHEBI:57642"/>
        <dbReference type="ChEBI" id="CHEBI:59776"/>
        <dbReference type="EC" id="5.3.1.1"/>
    </reaction>
</comment>
<comment type="subunit">
    <text evidence="3">Homodimer.</text>
</comment>
<dbReference type="Proteomes" id="UP000177785">
    <property type="component" value="Unassembled WGS sequence"/>
</dbReference>
<name>A0A1G2G4X2_9BACT</name>
<dbReference type="EC" id="5.3.1.1" evidence="3"/>
<evidence type="ECO:0000313" key="5">
    <source>
        <dbReference type="Proteomes" id="UP000177785"/>
    </source>
</evidence>
<dbReference type="PANTHER" id="PTHR21139">
    <property type="entry name" value="TRIOSEPHOSPHATE ISOMERASE"/>
    <property type="match status" value="1"/>
</dbReference>
<dbReference type="InterPro" id="IPR000652">
    <property type="entry name" value="Triosephosphate_isomerase"/>
</dbReference>
<dbReference type="SUPFAM" id="SSF51351">
    <property type="entry name" value="Triosephosphate isomerase (TIM)"/>
    <property type="match status" value="1"/>
</dbReference>
<keyword evidence="2 3" id="KW-0413">Isomerase</keyword>
<accession>A0A1G2G4X2</accession>
<comment type="pathway">
    <text evidence="3">Carbohydrate biosynthesis; gluconeogenesis.</text>
</comment>
<dbReference type="GO" id="GO:0006096">
    <property type="term" value="P:glycolytic process"/>
    <property type="evidence" value="ECO:0007669"/>
    <property type="project" value="UniProtKB-UniPathway"/>
</dbReference>
<gene>
    <name evidence="4" type="ORF">A2756_03845</name>
</gene>
<dbReference type="AlphaFoldDB" id="A0A1G2G4X2"/>
<dbReference type="Gene3D" id="3.20.20.70">
    <property type="entry name" value="Aldolase class I"/>
    <property type="match status" value="1"/>
</dbReference>
<sequence length="262" mass="28495">MKSLFAKKLIVANWKLYIKTQAEAKALYKSCVVVASQLKRTEMVLAVPFVFVSHMVKRKNMHVGAQDVSWAVEGAYTGEVSARMLASVGVTHVIAGHSERRDLAGDTDEQVAQKVKAALGVGLWVILCVGERERATDGSSLVVVKRELLASLKGVSRMLAGHLIIAYEPIWAISAHHPKSVDTPESTLEMAIYIRKILHDLYGKATASRIRVLYGGSVAPENIRGFLERGGVDGALVGHASASAGKFTRILHETEMSYSQDV</sequence>
<dbReference type="PROSITE" id="PS51440">
    <property type="entry name" value="TIM_2"/>
    <property type="match status" value="1"/>
</dbReference>
<evidence type="ECO:0000313" key="4">
    <source>
        <dbReference type="EMBL" id="OGZ44971.1"/>
    </source>
</evidence>
<evidence type="ECO:0000256" key="2">
    <source>
        <dbReference type="ARBA" id="ARBA00023235"/>
    </source>
</evidence>
<keyword evidence="3" id="KW-0312">Gluconeogenesis</keyword>
<keyword evidence="3" id="KW-0324">Glycolysis</keyword>
<dbReference type="Pfam" id="PF00121">
    <property type="entry name" value="TIM"/>
    <property type="match status" value="1"/>
</dbReference>
<reference evidence="4 5" key="1">
    <citation type="journal article" date="2016" name="Nat. Commun.">
        <title>Thousands of microbial genomes shed light on interconnected biogeochemical processes in an aquifer system.</title>
        <authorList>
            <person name="Anantharaman K."/>
            <person name="Brown C.T."/>
            <person name="Hug L.A."/>
            <person name="Sharon I."/>
            <person name="Castelle C.J."/>
            <person name="Probst A.J."/>
            <person name="Thomas B.C."/>
            <person name="Singh A."/>
            <person name="Wilkins M.J."/>
            <person name="Karaoz U."/>
            <person name="Brodie E.L."/>
            <person name="Williams K.H."/>
            <person name="Hubbard S.S."/>
            <person name="Banfield J.F."/>
        </authorList>
    </citation>
    <scope>NUCLEOTIDE SEQUENCE [LARGE SCALE GENOMIC DNA]</scope>
</reference>
<organism evidence="4 5">
    <name type="scientific">Candidatus Ryanbacteria bacterium RIFCSPHIGHO2_01_FULL_48_27</name>
    <dbReference type="NCBI Taxonomy" id="1802115"/>
    <lineage>
        <taxon>Bacteria</taxon>
        <taxon>Candidatus Ryaniibacteriota</taxon>
    </lineage>
</organism>
<evidence type="ECO:0000256" key="1">
    <source>
        <dbReference type="ARBA" id="ARBA00007422"/>
    </source>
</evidence>
<dbReference type="CDD" id="cd00311">
    <property type="entry name" value="TIM"/>
    <property type="match status" value="1"/>
</dbReference>
<dbReference type="STRING" id="1802115.A2756_03845"/>
<comment type="caution">
    <text evidence="4">The sequence shown here is derived from an EMBL/GenBank/DDBJ whole genome shotgun (WGS) entry which is preliminary data.</text>
</comment>
<comment type="pathway">
    <text evidence="3">Carbohydrate degradation; glycolysis; D-glyceraldehyde 3-phosphate from glycerone phosphate: step 1/1.</text>
</comment>
<dbReference type="UniPathway" id="UPA00138"/>
<dbReference type="UniPathway" id="UPA00109">
    <property type="reaction ID" value="UER00189"/>
</dbReference>
<keyword evidence="3" id="KW-0963">Cytoplasm</keyword>
<dbReference type="GO" id="GO:0006094">
    <property type="term" value="P:gluconeogenesis"/>
    <property type="evidence" value="ECO:0007669"/>
    <property type="project" value="UniProtKB-UniPathway"/>
</dbReference>
<dbReference type="GO" id="GO:0005829">
    <property type="term" value="C:cytosol"/>
    <property type="evidence" value="ECO:0007669"/>
    <property type="project" value="TreeGrafter"/>
</dbReference>
<comment type="subcellular location">
    <subcellularLocation>
        <location evidence="3">Cytoplasm</location>
    </subcellularLocation>
</comment>
<evidence type="ECO:0000256" key="3">
    <source>
        <dbReference type="RuleBase" id="RU363013"/>
    </source>
</evidence>
<dbReference type="InterPro" id="IPR035990">
    <property type="entry name" value="TIM_sf"/>
</dbReference>